<accession>A0AB37MHK5</accession>
<evidence type="ECO:0008006" key="3">
    <source>
        <dbReference type="Google" id="ProtNLM"/>
    </source>
</evidence>
<dbReference type="RefSeq" id="WP_118476785.1">
    <property type="nucleotide sequence ID" value="NZ_JAQCXL010000076.1"/>
</dbReference>
<evidence type="ECO:0000313" key="2">
    <source>
        <dbReference type="Proteomes" id="UP000286003"/>
    </source>
</evidence>
<dbReference type="SUPFAM" id="SSF49464">
    <property type="entry name" value="Carboxypeptidase regulatory domain-like"/>
    <property type="match status" value="1"/>
</dbReference>
<dbReference type="InterPro" id="IPR008969">
    <property type="entry name" value="CarboxyPept-like_regulatory"/>
</dbReference>
<name>A0AB37MHK5_9BACE</name>
<evidence type="ECO:0000313" key="1">
    <source>
        <dbReference type="EMBL" id="RHN10494.1"/>
    </source>
</evidence>
<gene>
    <name evidence="1" type="ORF">DWZ32_00275</name>
</gene>
<proteinExistence type="predicted"/>
<sequence>MKKLLFICFLITSISIYAESKITFRGRIIDYYTQESISGAVINLYSGEKLVKSLYSNKNGDFEFLTVNPIEVIEVQFIGKLTLKIIEIGVWHEETKDFSFQIPLFDNPFGFINYEKEPTFLQRQEEKEKQKNILKGIRLDCNDDNKAKIKYSKKGNYQFIKFIDLINCWRK</sequence>
<dbReference type="EMBL" id="QRQM01000001">
    <property type="protein sequence ID" value="RHN10494.1"/>
    <property type="molecule type" value="Genomic_DNA"/>
</dbReference>
<dbReference type="Proteomes" id="UP000286003">
    <property type="component" value="Unassembled WGS sequence"/>
</dbReference>
<organism evidence="1 2">
    <name type="scientific">Bacteroides intestinalis</name>
    <dbReference type="NCBI Taxonomy" id="329854"/>
    <lineage>
        <taxon>Bacteria</taxon>
        <taxon>Pseudomonadati</taxon>
        <taxon>Bacteroidota</taxon>
        <taxon>Bacteroidia</taxon>
        <taxon>Bacteroidales</taxon>
        <taxon>Bacteroidaceae</taxon>
        <taxon>Bacteroides</taxon>
    </lineage>
</organism>
<dbReference type="AlphaFoldDB" id="A0AB37MHK5"/>
<comment type="caution">
    <text evidence="1">The sequence shown here is derived from an EMBL/GenBank/DDBJ whole genome shotgun (WGS) entry which is preliminary data.</text>
</comment>
<reference evidence="1 2" key="1">
    <citation type="submission" date="2018-08" db="EMBL/GenBank/DDBJ databases">
        <title>A genome reference for cultivated species of the human gut microbiota.</title>
        <authorList>
            <person name="Zou Y."/>
            <person name="Xue W."/>
            <person name="Luo G."/>
        </authorList>
    </citation>
    <scope>NUCLEOTIDE SEQUENCE [LARGE SCALE GENOMIC DNA]</scope>
    <source>
        <strain evidence="1 2">AF31-23</strain>
    </source>
</reference>
<protein>
    <recommendedName>
        <fullName evidence="3">Carboxypeptidase-like regulatory domain-containing protein</fullName>
    </recommendedName>
</protein>